<dbReference type="OrthoDB" id="9804361at2"/>
<dbReference type="PANTHER" id="PTHR30482">
    <property type="entry name" value="HIGH-AFFINITY BRANCHED-CHAIN AMINO ACID TRANSPORT SYSTEM PERMEASE"/>
    <property type="match status" value="1"/>
</dbReference>
<feature type="transmembrane region" description="Helical" evidence="6">
    <location>
        <begin position="67"/>
        <end position="86"/>
    </location>
</feature>
<dbReference type="InterPro" id="IPR001851">
    <property type="entry name" value="ABC_transp_permease"/>
</dbReference>
<dbReference type="CDD" id="cd06581">
    <property type="entry name" value="TM_PBP1_LivM_like"/>
    <property type="match status" value="1"/>
</dbReference>
<dbReference type="EMBL" id="QRGO01000001">
    <property type="protein sequence ID" value="RDV05095.1"/>
    <property type="molecule type" value="Genomic_DNA"/>
</dbReference>
<evidence type="ECO:0000256" key="5">
    <source>
        <dbReference type="ARBA" id="ARBA00023136"/>
    </source>
</evidence>
<feature type="transmembrane region" description="Helical" evidence="6">
    <location>
        <begin position="12"/>
        <end position="30"/>
    </location>
</feature>
<proteinExistence type="predicted"/>
<dbReference type="PANTHER" id="PTHR30482:SF10">
    <property type="entry name" value="HIGH-AFFINITY BRANCHED-CHAIN AMINO ACID TRANSPORT PROTEIN BRAE"/>
    <property type="match status" value="1"/>
</dbReference>
<comment type="caution">
    <text evidence="7">The sequence shown here is derived from an EMBL/GenBank/DDBJ whole genome shotgun (WGS) entry which is preliminary data.</text>
</comment>
<feature type="transmembrane region" description="Helical" evidence="6">
    <location>
        <begin position="168"/>
        <end position="188"/>
    </location>
</feature>
<keyword evidence="3 6" id="KW-0812">Transmembrane</keyword>
<feature type="transmembrane region" description="Helical" evidence="6">
    <location>
        <begin position="258"/>
        <end position="281"/>
    </location>
</feature>
<feature type="transmembrane region" description="Helical" evidence="6">
    <location>
        <begin position="302"/>
        <end position="323"/>
    </location>
</feature>
<keyword evidence="5 6" id="KW-0472">Membrane</keyword>
<keyword evidence="4 6" id="KW-1133">Transmembrane helix</keyword>
<name>A0A371BBW0_9BRAD</name>
<sequence length="334" mass="36306">MIARLFDGVPARALILLGLLLVFAIFAPLFASDYLLTILILIFYFAYTGQAWNIMMGFAGQLSLGHTLYVGLGAYAAASLFVHYGIAPWIGLVVGVPIAGAVGAFIGFLAFRFKVGGVYFAILTIAFAEFARVGFDHLPFTAGSSGLFLPVKQYSGNNLWTLRGEPVMFYYILLVATIAAFIGCRMLLQSRIGYFWLAIREDEEAARAAGIDTFRYKMIAVVISAGMTSFAGVVYAFYYNNLFPEQVFHISRSIEIILGPIVGGVGTLFGPILGAFLLTGLAEALTEGLHAIGVDVPGAKQVFYGICLLFVIMALPDGVWPWVKRRLGLTERQS</sequence>
<dbReference type="Proteomes" id="UP000263993">
    <property type="component" value="Unassembled WGS sequence"/>
</dbReference>
<gene>
    <name evidence="7" type="ORF">DXH78_11295</name>
</gene>
<dbReference type="GO" id="GO:0015658">
    <property type="term" value="F:branched-chain amino acid transmembrane transporter activity"/>
    <property type="evidence" value="ECO:0007669"/>
    <property type="project" value="InterPro"/>
</dbReference>
<evidence type="ECO:0000313" key="8">
    <source>
        <dbReference type="Proteomes" id="UP000263993"/>
    </source>
</evidence>
<dbReference type="RefSeq" id="WP_115517120.1">
    <property type="nucleotide sequence ID" value="NZ_QRGO01000001.1"/>
</dbReference>
<evidence type="ECO:0000256" key="4">
    <source>
        <dbReference type="ARBA" id="ARBA00022989"/>
    </source>
</evidence>
<reference evidence="8" key="1">
    <citation type="submission" date="2018-08" db="EMBL/GenBank/DDBJ databases">
        <authorList>
            <person name="Kim S.-J."/>
            <person name="Jung G.-Y."/>
        </authorList>
    </citation>
    <scope>NUCLEOTIDE SEQUENCE [LARGE SCALE GENOMIC DNA]</scope>
    <source>
        <strain evidence="8">GY_H</strain>
    </source>
</reference>
<evidence type="ECO:0000313" key="7">
    <source>
        <dbReference type="EMBL" id="RDV05095.1"/>
    </source>
</evidence>
<feature type="transmembrane region" description="Helical" evidence="6">
    <location>
        <begin position="218"/>
        <end position="238"/>
    </location>
</feature>
<comment type="subcellular location">
    <subcellularLocation>
        <location evidence="1">Cell membrane</location>
        <topology evidence="1">Multi-pass membrane protein</topology>
    </subcellularLocation>
</comment>
<dbReference type="GO" id="GO:0005886">
    <property type="term" value="C:plasma membrane"/>
    <property type="evidence" value="ECO:0007669"/>
    <property type="project" value="UniProtKB-SubCell"/>
</dbReference>
<dbReference type="Pfam" id="PF02653">
    <property type="entry name" value="BPD_transp_2"/>
    <property type="match status" value="1"/>
</dbReference>
<evidence type="ECO:0000256" key="1">
    <source>
        <dbReference type="ARBA" id="ARBA00004651"/>
    </source>
</evidence>
<evidence type="ECO:0000256" key="2">
    <source>
        <dbReference type="ARBA" id="ARBA00022475"/>
    </source>
</evidence>
<keyword evidence="2" id="KW-1003">Cell membrane</keyword>
<keyword evidence="8" id="KW-1185">Reference proteome</keyword>
<organism evidence="7 8">
    <name type="scientific">Undibacter mobilis</name>
    <dbReference type="NCBI Taxonomy" id="2292256"/>
    <lineage>
        <taxon>Bacteria</taxon>
        <taxon>Pseudomonadati</taxon>
        <taxon>Pseudomonadota</taxon>
        <taxon>Alphaproteobacteria</taxon>
        <taxon>Hyphomicrobiales</taxon>
        <taxon>Nitrobacteraceae</taxon>
        <taxon>Undibacter</taxon>
    </lineage>
</organism>
<dbReference type="AlphaFoldDB" id="A0A371BBW0"/>
<accession>A0A371BBW0</accession>
<evidence type="ECO:0000256" key="3">
    <source>
        <dbReference type="ARBA" id="ARBA00022692"/>
    </source>
</evidence>
<dbReference type="InterPro" id="IPR043428">
    <property type="entry name" value="LivM-like"/>
</dbReference>
<feature type="transmembrane region" description="Helical" evidence="6">
    <location>
        <begin position="92"/>
        <end position="111"/>
    </location>
</feature>
<evidence type="ECO:0000256" key="6">
    <source>
        <dbReference type="SAM" id="Phobius"/>
    </source>
</evidence>
<protein>
    <submittedName>
        <fullName evidence="7">Branched-chain amino acid ABC transporter permease</fullName>
    </submittedName>
</protein>
<feature type="transmembrane region" description="Helical" evidence="6">
    <location>
        <begin position="36"/>
        <end position="55"/>
    </location>
</feature>